<evidence type="ECO:0000259" key="5">
    <source>
        <dbReference type="SMART" id="SM00822"/>
    </source>
</evidence>
<accession>A0ABW5QPA7</accession>
<gene>
    <name evidence="6" type="ORF">ACFSX5_15195</name>
</gene>
<dbReference type="Proteomes" id="UP001597521">
    <property type="component" value="Unassembled WGS sequence"/>
</dbReference>
<dbReference type="InterPro" id="IPR057326">
    <property type="entry name" value="KR_dom"/>
</dbReference>
<evidence type="ECO:0000256" key="3">
    <source>
        <dbReference type="RuleBase" id="RU000363"/>
    </source>
</evidence>
<evidence type="ECO:0000313" key="7">
    <source>
        <dbReference type="Proteomes" id="UP001597521"/>
    </source>
</evidence>
<keyword evidence="2" id="KW-0560">Oxidoreductase</keyword>
<organism evidence="6 7">
    <name type="scientific">Devosia albogilva</name>
    <dbReference type="NCBI Taxonomy" id="429726"/>
    <lineage>
        <taxon>Bacteria</taxon>
        <taxon>Pseudomonadati</taxon>
        <taxon>Pseudomonadota</taxon>
        <taxon>Alphaproteobacteria</taxon>
        <taxon>Hyphomicrobiales</taxon>
        <taxon>Devosiaceae</taxon>
        <taxon>Devosia</taxon>
    </lineage>
</organism>
<name>A0ABW5QPA7_9HYPH</name>
<dbReference type="PANTHER" id="PTHR44196:SF1">
    <property type="entry name" value="DEHYDROGENASE_REDUCTASE SDR FAMILY MEMBER 7B"/>
    <property type="match status" value="1"/>
</dbReference>
<protein>
    <submittedName>
        <fullName evidence="6">SDR family NAD(P)-dependent oxidoreductase</fullName>
    </submittedName>
</protein>
<feature type="transmembrane region" description="Helical" evidence="4">
    <location>
        <begin position="296"/>
        <end position="313"/>
    </location>
</feature>
<dbReference type="SUPFAM" id="SSF51735">
    <property type="entry name" value="NAD(P)-binding Rossmann-fold domains"/>
    <property type="match status" value="1"/>
</dbReference>
<feature type="domain" description="Ketoreductase" evidence="5">
    <location>
        <begin position="4"/>
        <end position="187"/>
    </location>
</feature>
<dbReference type="Gene3D" id="3.40.50.720">
    <property type="entry name" value="NAD(P)-binding Rossmann-like Domain"/>
    <property type="match status" value="1"/>
</dbReference>
<comment type="caution">
    <text evidence="6">The sequence shown here is derived from an EMBL/GenBank/DDBJ whole genome shotgun (WGS) entry which is preliminary data.</text>
</comment>
<keyword evidence="4" id="KW-0812">Transmembrane</keyword>
<proteinExistence type="inferred from homology"/>
<dbReference type="InterPro" id="IPR036291">
    <property type="entry name" value="NAD(P)-bd_dom_sf"/>
</dbReference>
<keyword evidence="4" id="KW-0472">Membrane</keyword>
<dbReference type="SMART" id="SM00822">
    <property type="entry name" value="PKS_KR"/>
    <property type="match status" value="1"/>
</dbReference>
<dbReference type="EMBL" id="JBHUNP010000001">
    <property type="protein sequence ID" value="MFD2649134.1"/>
    <property type="molecule type" value="Genomic_DNA"/>
</dbReference>
<dbReference type="PROSITE" id="PS00061">
    <property type="entry name" value="ADH_SHORT"/>
    <property type="match status" value="1"/>
</dbReference>
<keyword evidence="7" id="KW-1185">Reference proteome</keyword>
<dbReference type="PRINTS" id="PR00080">
    <property type="entry name" value="SDRFAMILY"/>
</dbReference>
<evidence type="ECO:0000256" key="4">
    <source>
        <dbReference type="SAM" id="Phobius"/>
    </source>
</evidence>
<keyword evidence="4" id="KW-1133">Transmembrane helix</keyword>
<evidence type="ECO:0000256" key="2">
    <source>
        <dbReference type="ARBA" id="ARBA00023002"/>
    </source>
</evidence>
<dbReference type="InterPro" id="IPR020904">
    <property type="entry name" value="Sc_DH/Rdtase_CS"/>
</dbReference>
<reference evidence="7" key="1">
    <citation type="journal article" date="2019" name="Int. J. Syst. Evol. Microbiol.">
        <title>The Global Catalogue of Microorganisms (GCM) 10K type strain sequencing project: providing services to taxonomists for standard genome sequencing and annotation.</title>
        <authorList>
            <consortium name="The Broad Institute Genomics Platform"/>
            <consortium name="The Broad Institute Genome Sequencing Center for Infectious Disease"/>
            <person name="Wu L."/>
            <person name="Ma J."/>
        </authorList>
    </citation>
    <scope>NUCLEOTIDE SEQUENCE [LARGE SCALE GENOMIC DNA]</scope>
    <source>
        <strain evidence="7">CCM 7427</strain>
    </source>
</reference>
<dbReference type="RefSeq" id="WP_386834570.1">
    <property type="nucleotide sequence ID" value="NZ_JBHUNP010000001.1"/>
</dbReference>
<sequence>MPKLVVVITGASSGNGRAIARRFARDGAAVVLVARDRAALDETAQECVELGGTALPVVADMGDHAAVARVGSEAVERFGRIDVWVNCAAILHFGRIDDTPPEIIEQVLRTNVLGYFNGAQVAIEHFRERRAGTLINISSVLAVTAQPYAAAYVASKAAIRAMSEAVRQEVADMPRIHVSTVLPYAIDTPIYQRAANYSGRLPQPVVPRYSPQTVADAVVRLTRHPRREVYVGKVGALAAWAKGLLPRSSDAVVRAAIHTIELARPGGAPTQGNAFQPIHDQWKVSGGWRSPAKTPLLAPALVAFGGLALLAALRRVGKNRRR</sequence>
<comment type="similarity">
    <text evidence="1 3">Belongs to the short-chain dehydrogenases/reductases (SDR) family.</text>
</comment>
<dbReference type="InterPro" id="IPR002347">
    <property type="entry name" value="SDR_fam"/>
</dbReference>
<evidence type="ECO:0000256" key="1">
    <source>
        <dbReference type="ARBA" id="ARBA00006484"/>
    </source>
</evidence>
<dbReference type="Pfam" id="PF00106">
    <property type="entry name" value="adh_short"/>
    <property type="match status" value="1"/>
</dbReference>
<dbReference type="PRINTS" id="PR00081">
    <property type="entry name" value="GDHRDH"/>
</dbReference>
<evidence type="ECO:0000313" key="6">
    <source>
        <dbReference type="EMBL" id="MFD2649134.1"/>
    </source>
</evidence>
<dbReference type="PANTHER" id="PTHR44196">
    <property type="entry name" value="DEHYDROGENASE/REDUCTASE SDR FAMILY MEMBER 7B"/>
    <property type="match status" value="1"/>
</dbReference>